<protein>
    <recommendedName>
        <fullName evidence="2">DUF4126 domain-containing protein</fullName>
    </recommendedName>
</protein>
<name>A0A6J4TY87_9BACT</name>
<keyword evidence="1" id="KW-0812">Transmembrane</keyword>
<evidence type="ECO:0000313" key="3">
    <source>
        <dbReference type="EMBL" id="CAA9535102.1"/>
    </source>
</evidence>
<sequence length="194" mass="19606">MEQALLTGLGLAAPAGLNAYIPLLVLALADRLSDRIALAAPYDAISSTPGLLVLLVLLTIEIAVDKIPGLDHANDLVQTAIRPAAGAVLVLATAGGVALDPWLAGLLGVAVAGSVHAAKAAVRPVSTLGTGGLFNPLISLGEDMVAVLASVSAIFLPILTVGFLALFAVFAVAAIRRARQSQATPNPASTNLRR</sequence>
<keyword evidence="1" id="KW-1133">Transmembrane helix</keyword>
<evidence type="ECO:0000256" key="1">
    <source>
        <dbReference type="SAM" id="Phobius"/>
    </source>
</evidence>
<feature type="transmembrane region" description="Helical" evidence="1">
    <location>
        <begin position="144"/>
        <end position="175"/>
    </location>
</feature>
<organism evidence="3">
    <name type="scientific">uncultured Thermomicrobiales bacterium</name>
    <dbReference type="NCBI Taxonomy" id="1645740"/>
    <lineage>
        <taxon>Bacteria</taxon>
        <taxon>Pseudomonadati</taxon>
        <taxon>Thermomicrobiota</taxon>
        <taxon>Thermomicrobia</taxon>
        <taxon>Thermomicrobiales</taxon>
        <taxon>environmental samples</taxon>
    </lineage>
</organism>
<dbReference type="EMBL" id="CADCWF010000008">
    <property type="protein sequence ID" value="CAA9535102.1"/>
    <property type="molecule type" value="Genomic_DNA"/>
</dbReference>
<proteinExistence type="predicted"/>
<accession>A0A6J4TY87</accession>
<dbReference type="Pfam" id="PF13548">
    <property type="entry name" value="DUF4126"/>
    <property type="match status" value="1"/>
</dbReference>
<evidence type="ECO:0000259" key="2">
    <source>
        <dbReference type="Pfam" id="PF13548"/>
    </source>
</evidence>
<feature type="domain" description="DUF4126" evidence="2">
    <location>
        <begin position="5"/>
        <end position="177"/>
    </location>
</feature>
<feature type="transmembrane region" description="Helical" evidence="1">
    <location>
        <begin position="45"/>
        <end position="64"/>
    </location>
</feature>
<dbReference type="AlphaFoldDB" id="A0A6J4TY87"/>
<feature type="transmembrane region" description="Helical" evidence="1">
    <location>
        <begin position="84"/>
        <end position="104"/>
    </location>
</feature>
<reference evidence="3" key="1">
    <citation type="submission" date="2020-02" db="EMBL/GenBank/DDBJ databases">
        <authorList>
            <person name="Meier V. D."/>
        </authorList>
    </citation>
    <scope>NUCLEOTIDE SEQUENCE</scope>
    <source>
        <strain evidence="3">AVDCRST_MAG59</strain>
    </source>
</reference>
<keyword evidence="1" id="KW-0472">Membrane</keyword>
<gene>
    <name evidence="3" type="ORF">AVDCRST_MAG59-261</name>
</gene>
<dbReference type="InterPro" id="IPR025196">
    <property type="entry name" value="DUF4126"/>
</dbReference>